<dbReference type="Proteomes" id="UP000249016">
    <property type="component" value="Unassembled WGS sequence"/>
</dbReference>
<organism evidence="5 6">
    <name type="scientific">Spirosoma telluris</name>
    <dbReference type="NCBI Taxonomy" id="2183553"/>
    <lineage>
        <taxon>Bacteria</taxon>
        <taxon>Pseudomonadati</taxon>
        <taxon>Bacteroidota</taxon>
        <taxon>Cytophagia</taxon>
        <taxon>Cytophagales</taxon>
        <taxon>Cytophagaceae</taxon>
        <taxon>Spirosoma</taxon>
    </lineage>
</organism>
<dbReference type="AlphaFoldDB" id="A0A327NMP8"/>
<dbReference type="EMBL" id="QLII01000001">
    <property type="protein sequence ID" value="RAI75174.1"/>
    <property type="molecule type" value="Genomic_DNA"/>
</dbReference>
<evidence type="ECO:0000256" key="1">
    <source>
        <dbReference type="ARBA" id="ARBA00004613"/>
    </source>
</evidence>
<gene>
    <name evidence="5" type="ORF">HMF3257_14985</name>
</gene>
<dbReference type="GO" id="GO:0016020">
    <property type="term" value="C:membrane"/>
    <property type="evidence" value="ECO:0007669"/>
    <property type="project" value="InterPro"/>
</dbReference>
<name>A0A327NMP8_9BACT</name>
<comment type="subcellular location">
    <subcellularLocation>
        <location evidence="1">Secreted</location>
    </subcellularLocation>
</comment>
<dbReference type="InterPro" id="IPR013783">
    <property type="entry name" value="Ig-like_fold"/>
</dbReference>
<sequence>MIRPSDLAYLGAAAANIPGQNPKTLRIASEACPVYTSTKVDTTLCNVKVGDKLFLSQIVGACNAPICGGTWTAAQTNVGMTFNQCDLSFTVTGLNGCGKYILSNTGGACGDFTIEVNIDFASVTAPEIAGDQTVCSSTTPTAFSIVTPATGSGAITYQWQKSTVSCSAGFTNITGATSSTYQPSEVSQTTYYRVIASVQGGCSFPLKQCSDTSNCATIKVASALATATPGSCNTATNQYSISGIISLTNAIAGVATITDGTVSTSITIAASATSVAYSMTGLVSDGTSHPVTVSLAGCGSATATYTAPASCTVAPCGLVMTLTPGICASATNTYVLSGSVTATNLPTSGTITITSGAFADRLIPVPAGNASGPISYSGLISNGQAYTVTASFSNTACTPVNQTYTAPASCSVTPVCAMSAAASAGLCASATNAYSASVAITLSNAPAGTITVSLPGSTPIVQVLAANTSSFTAVFAGLVSDGASHTATISLPGCGSTTATFTAPVACSVAPVCSMSAVVTAGICQTATNTFSSTAVVTLSNPTVGILTITNGPASQTFATTAVTTATFTAVFDGITSDGSSRTLTAALSGCGTLTQTYTAPSSCSAIPVCSLSARATAGVCNTATNTYSSTAVVVLTNPTTGTLTIIDGPQSATFATTAGSSATFTVGFTDLVSDGSLHTVQATLSGCSSTTTTYTAPSSCSVAPVCSLSVTVSVGTCATATNTYSATATVTALNPPAGASLSVVTAGRTLVFSTTAISQNTFVATFNGLTSDGVNRPVVVSLPGCGTTSASYTAPASCSVVPVCSVSAVVSTGQCSTATNTFSNTVTVTMTNPSAGTLTVSDGVRSVTVIVPATIGTVTAPAVFNGLVSDGSLHTLTVSLPGCASLATTFSAPVSCTTCSLSITTASLPNGQVGTAYSQTLTASGGTAPLSYSVSVGSLPAGLSLNGTTGVISGTPTSATNASFTILLTDGKACSDAQPLTITTSALPVCSLTATATAGVCNTATNTYTVTGSVSATNATANQSLTISVGSVYTTVALTGNGPVSYTLVGLVSDGLAHTVSVLSSATACGTANVTYTAPLSCSIASAGLGDYVFLDANKDGIQNTGDTPISGVTVILYTNGVASATTVTNASGFYSFTGLTAGISQSYVVGFTPQQVIRPRLLCQVPTKLKTRMLI</sequence>
<dbReference type="Gene3D" id="2.60.40.10">
    <property type="entry name" value="Immunoglobulins"/>
    <property type="match status" value="2"/>
</dbReference>
<reference evidence="5 6" key="1">
    <citation type="submission" date="2018-06" db="EMBL/GenBank/DDBJ databases">
        <title>Spirosoma sp. HMF3257 Genome sequencing and assembly.</title>
        <authorList>
            <person name="Kang H."/>
            <person name="Cha I."/>
            <person name="Kim H."/>
            <person name="Kang J."/>
            <person name="Joh K."/>
        </authorList>
    </citation>
    <scope>NUCLEOTIDE SEQUENCE [LARGE SCALE GENOMIC DNA]</scope>
    <source>
        <strain evidence="5 6">HMF3257</strain>
    </source>
</reference>
<dbReference type="SUPFAM" id="SSF49313">
    <property type="entry name" value="Cadherin-like"/>
    <property type="match status" value="1"/>
</dbReference>
<dbReference type="Pfam" id="PF17210">
    <property type="entry name" value="SdrD_B"/>
    <property type="match status" value="1"/>
</dbReference>
<dbReference type="GO" id="GO:0005509">
    <property type="term" value="F:calcium ion binding"/>
    <property type="evidence" value="ECO:0007669"/>
    <property type="project" value="InterPro"/>
</dbReference>
<keyword evidence="6" id="KW-1185">Reference proteome</keyword>
<dbReference type="Gene3D" id="2.60.40.2700">
    <property type="match status" value="1"/>
</dbReference>
<comment type="caution">
    <text evidence="5">The sequence shown here is derived from an EMBL/GenBank/DDBJ whole genome shotgun (WGS) entry which is preliminary data.</text>
</comment>
<evidence type="ECO:0000313" key="5">
    <source>
        <dbReference type="EMBL" id="RAI75174.1"/>
    </source>
</evidence>
<feature type="domain" description="SD-repeat containing protein B" evidence="4">
    <location>
        <begin position="1089"/>
        <end position="1155"/>
    </location>
</feature>
<protein>
    <recommendedName>
        <fullName evidence="4">SD-repeat containing protein B domain-containing protein</fullName>
    </recommendedName>
</protein>
<dbReference type="SUPFAM" id="SSF117074">
    <property type="entry name" value="Hypothetical protein PA1324"/>
    <property type="match status" value="1"/>
</dbReference>
<evidence type="ECO:0000256" key="2">
    <source>
        <dbReference type="ARBA" id="ARBA00022525"/>
    </source>
</evidence>
<dbReference type="GO" id="GO:0005576">
    <property type="term" value="C:extracellular region"/>
    <property type="evidence" value="ECO:0007669"/>
    <property type="project" value="UniProtKB-SubCell"/>
</dbReference>
<proteinExistence type="predicted"/>
<evidence type="ECO:0000256" key="3">
    <source>
        <dbReference type="ARBA" id="ARBA00022729"/>
    </source>
</evidence>
<dbReference type="InterPro" id="IPR033764">
    <property type="entry name" value="Sdr_B"/>
</dbReference>
<evidence type="ECO:0000259" key="4">
    <source>
        <dbReference type="Pfam" id="PF17210"/>
    </source>
</evidence>
<evidence type="ECO:0000313" key="6">
    <source>
        <dbReference type="Proteomes" id="UP000249016"/>
    </source>
</evidence>
<dbReference type="InterPro" id="IPR015919">
    <property type="entry name" value="Cadherin-like_sf"/>
</dbReference>
<keyword evidence="3" id="KW-0732">Signal</keyword>
<keyword evidence="2" id="KW-0964">Secreted</keyword>
<dbReference type="OrthoDB" id="964427at2"/>
<accession>A0A327NMP8</accession>